<dbReference type="RefSeq" id="WP_117684197.1">
    <property type="nucleotide sequence ID" value="NZ_JADNHC010000013.1"/>
</dbReference>
<dbReference type="InterPro" id="IPR005564">
    <property type="entry name" value="Major_capsid_GpE"/>
</dbReference>
<protein>
    <submittedName>
        <fullName evidence="1">Major capsid protein E</fullName>
    </submittedName>
</protein>
<evidence type="ECO:0000313" key="1">
    <source>
        <dbReference type="EMBL" id="RGK60573.1"/>
    </source>
</evidence>
<gene>
    <name evidence="1" type="ORF">DXD03_14680</name>
</gene>
<dbReference type="EMBL" id="QSQU01000021">
    <property type="protein sequence ID" value="RGK60573.1"/>
    <property type="molecule type" value="Genomic_DNA"/>
</dbReference>
<organism evidence="1 2">
    <name type="scientific">Bacteroides xylanisolvens</name>
    <dbReference type="NCBI Taxonomy" id="371601"/>
    <lineage>
        <taxon>Bacteria</taxon>
        <taxon>Pseudomonadati</taxon>
        <taxon>Bacteroidota</taxon>
        <taxon>Bacteroidia</taxon>
        <taxon>Bacteroidales</taxon>
        <taxon>Bacteroidaceae</taxon>
        <taxon>Bacteroides</taxon>
    </lineage>
</organism>
<name>A0A3E4NBN7_9BACE</name>
<sequence>MERSLIKQVNRKNMGARLNSRKVKPVFFPNFFGVKQKNSLKWETLTGEKGAPVIADVISFDSSAPQKKREVIGKMSGDIPKTAVKRGMNESDWNEYQQLSRDCEGDSDLKSILDLAFKDQDFVYNAVRGRFEWWCMQLMSKGGFILNSSNNNGIVTEEFVGCGMPNENKKVAAVDWSKSTTADGLQDIEDTVVAASAEGVTIKYVVMRKDRFALLKKQKAVIEKVRGWINQKEKLTISKKVINEYLAAQENTEGVQIVLVSPSVRIENAAHQRTTVNPWEAANICFLEDLQCGDVQHGPIAAEHSVEYKKKASTLKKDFVFISKWSELEPFKEWTKAEANAIPVINDPDAMYIMKTDGQAWTEGEDTEKTDEEGY</sequence>
<accession>A0A3E4NBN7</accession>
<dbReference type="Pfam" id="PF03864">
    <property type="entry name" value="Phage_cap_E"/>
    <property type="match status" value="1"/>
</dbReference>
<reference evidence="1 2" key="1">
    <citation type="submission" date="2018-08" db="EMBL/GenBank/DDBJ databases">
        <title>A genome reference for cultivated species of the human gut microbiota.</title>
        <authorList>
            <person name="Zou Y."/>
            <person name="Xue W."/>
            <person name="Luo G."/>
        </authorList>
    </citation>
    <scope>NUCLEOTIDE SEQUENCE [LARGE SCALE GENOMIC DNA]</scope>
    <source>
        <strain evidence="1 2">TF10-34</strain>
    </source>
</reference>
<comment type="caution">
    <text evidence="1">The sequence shown here is derived from an EMBL/GenBank/DDBJ whole genome shotgun (WGS) entry which is preliminary data.</text>
</comment>
<evidence type="ECO:0000313" key="2">
    <source>
        <dbReference type="Proteomes" id="UP000261210"/>
    </source>
</evidence>
<dbReference type="Proteomes" id="UP000261210">
    <property type="component" value="Unassembled WGS sequence"/>
</dbReference>
<proteinExistence type="predicted"/>
<dbReference type="AlphaFoldDB" id="A0A3E4NBN7"/>